<dbReference type="KEGG" id="hde:HDEF_1638"/>
<evidence type="ECO:0000313" key="2">
    <source>
        <dbReference type="Proteomes" id="UP000002334"/>
    </source>
</evidence>
<dbReference type="AlphaFoldDB" id="C4K6Q8"/>
<reference evidence="1 2" key="1">
    <citation type="journal article" date="2009" name="Proc. Natl. Acad. Sci. U.S.A.">
        <title>Hamiltonella defensa, genome evolution of protective bacterial endosymbiont from pathogenic ancestors.</title>
        <authorList>
            <person name="Degnan P.H."/>
            <person name="Yu Y."/>
            <person name="Sisneros N."/>
            <person name="Wing R.A."/>
            <person name="Moran N.A."/>
        </authorList>
    </citation>
    <scope>NUCLEOTIDE SEQUENCE [LARGE SCALE GENOMIC DNA]</scope>
    <source>
        <strain evidence="2">5AT</strain>
    </source>
</reference>
<dbReference type="Proteomes" id="UP000002334">
    <property type="component" value="Chromosome"/>
</dbReference>
<proteinExistence type="predicted"/>
<dbReference type="HOGENOM" id="CLU_2990440_0_0_6"/>
<protein>
    <submittedName>
        <fullName evidence="1">Uncharacterized protein</fullName>
    </submittedName>
</protein>
<gene>
    <name evidence="1" type="ordered locus">HDEF_1638</name>
</gene>
<accession>C4K6Q8</accession>
<name>C4K6Q8_HAMD5</name>
<evidence type="ECO:0000313" key="1">
    <source>
        <dbReference type="EMBL" id="ACQ68250.1"/>
    </source>
</evidence>
<sequence>MVFSARPFQKSPFFLQNADPFCKRAENFTSISFLQASSHRIKPSRFVFLQDWQPVFY</sequence>
<organism evidence="1 2">
    <name type="scientific">Hamiltonella defensa subsp. Acyrthosiphon pisum (strain 5AT)</name>
    <dbReference type="NCBI Taxonomy" id="572265"/>
    <lineage>
        <taxon>Bacteria</taxon>
        <taxon>Pseudomonadati</taxon>
        <taxon>Pseudomonadota</taxon>
        <taxon>Gammaproteobacteria</taxon>
        <taxon>Enterobacterales</taxon>
        <taxon>Enterobacteriaceae</taxon>
        <taxon>aphid secondary symbionts</taxon>
        <taxon>Candidatus Williamhamiltonella</taxon>
    </lineage>
</organism>
<keyword evidence="2" id="KW-1185">Reference proteome</keyword>
<dbReference type="EMBL" id="CP001277">
    <property type="protein sequence ID" value="ACQ68250.1"/>
    <property type="molecule type" value="Genomic_DNA"/>
</dbReference>